<dbReference type="GO" id="GO:0005886">
    <property type="term" value="C:plasma membrane"/>
    <property type="evidence" value="ECO:0007669"/>
    <property type="project" value="TreeGrafter"/>
</dbReference>
<keyword evidence="6 9" id="KW-0812">Transmembrane</keyword>
<reference evidence="10 11" key="1">
    <citation type="journal article" date="2024" name="J Genomics">
        <title>Draft genome sequencing and assembly of Favolaschia claudopus CIRM-BRFM 2984 isolated from oak limbs.</title>
        <authorList>
            <person name="Navarro D."/>
            <person name="Drula E."/>
            <person name="Chaduli D."/>
            <person name="Cazenave R."/>
            <person name="Ahrendt S."/>
            <person name="Wang J."/>
            <person name="Lipzen A."/>
            <person name="Daum C."/>
            <person name="Barry K."/>
            <person name="Grigoriev I.V."/>
            <person name="Favel A."/>
            <person name="Rosso M.N."/>
            <person name="Martin F."/>
        </authorList>
    </citation>
    <scope>NUCLEOTIDE SEQUENCE [LARGE SCALE GENOMIC DNA]</scope>
    <source>
        <strain evidence="10 11">CIRM-BRFM 2984</strain>
    </source>
</reference>
<keyword evidence="8 9" id="KW-0472">Membrane</keyword>
<comment type="cofactor">
    <cofactor evidence="1">
        <name>Mg(2+)</name>
        <dbReference type="ChEBI" id="CHEBI:18420"/>
    </cofactor>
</comment>
<dbReference type="Gene3D" id="1.20.120.1780">
    <property type="entry name" value="UbiA prenyltransferase"/>
    <property type="match status" value="1"/>
</dbReference>
<dbReference type="Pfam" id="PF01040">
    <property type="entry name" value="UbiA"/>
    <property type="match status" value="1"/>
</dbReference>
<evidence type="ECO:0000256" key="4">
    <source>
        <dbReference type="ARBA" id="ARBA00005985"/>
    </source>
</evidence>
<gene>
    <name evidence="10" type="ORF">R3P38DRAFT_2981420</name>
</gene>
<dbReference type="AlphaFoldDB" id="A0AAW0AZ16"/>
<evidence type="ECO:0000256" key="2">
    <source>
        <dbReference type="ARBA" id="ARBA00004141"/>
    </source>
</evidence>
<evidence type="ECO:0000256" key="1">
    <source>
        <dbReference type="ARBA" id="ARBA00001946"/>
    </source>
</evidence>
<comment type="subcellular location">
    <subcellularLocation>
        <location evidence="2">Membrane</location>
        <topology evidence="2">Multi-pass membrane protein</topology>
    </subcellularLocation>
</comment>
<evidence type="ECO:0000313" key="11">
    <source>
        <dbReference type="Proteomes" id="UP001362999"/>
    </source>
</evidence>
<feature type="transmembrane region" description="Helical" evidence="9">
    <location>
        <begin position="40"/>
        <end position="59"/>
    </location>
</feature>
<dbReference type="EMBL" id="JAWWNJ010000046">
    <property type="protein sequence ID" value="KAK7018127.1"/>
    <property type="molecule type" value="Genomic_DNA"/>
</dbReference>
<feature type="transmembrane region" description="Helical" evidence="9">
    <location>
        <begin position="234"/>
        <end position="256"/>
    </location>
</feature>
<dbReference type="PANTHER" id="PTHR11048">
    <property type="entry name" value="PRENYLTRANSFERASES"/>
    <property type="match status" value="1"/>
</dbReference>
<name>A0AAW0AZ16_9AGAR</name>
<dbReference type="PROSITE" id="PS00943">
    <property type="entry name" value="UBIA"/>
    <property type="match status" value="1"/>
</dbReference>
<feature type="transmembrane region" description="Helical" evidence="9">
    <location>
        <begin position="262"/>
        <end position="282"/>
    </location>
</feature>
<evidence type="ECO:0000256" key="8">
    <source>
        <dbReference type="ARBA" id="ARBA00023136"/>
    </source>
</evidence>
<feature type="transmembrane region" description="Helical" evidence="9">
    <location>
        <begin position="167"/>
        <end position="184"/>
    </location>
</feature>
<protein>
    <submittedName>
        <fullName evidence="10">Mitochondrial 4-hydroxybenzoate polyprenyltransferase</fullName>
    </submittedName>
</protein>
<feature type="transmembrane region" description="Helical" evidence="9">
    <location>
        <begin position="141"/>
        <end position="158"/>
    </location>
</feature>
<dbReference type="GO" id="GO:0016765">
    <property type="term" value="F:transferase activity, transferring alkyl or aryl (other than methyl) groups"/>
    <property type="evidence" value="ECO:0007669"/>
    <property type="project" value="InterPro"/>
</dbReference>
<feature type="transmembrane region" description="Helical" evidence="9">
    <location>
        <begin position="294"/>
        <end position="319"/>
    </location>
</feature>
<dbReference type="Proteomes" id="UP001362999">
    <property type="component" value="Unassembled WGS sequence"/>
</dbReference>
<evidence type="ECO:0000256" key="3">
    <source>
        <dbReference type="ARBA" id="ARBA00005179"/>
    </source>
</evidence>
<keyword evidence="7 9" id="KW-1133">Transmembrane helix</keyword>
<dbReference type="FunFam" id="1.10.357.140:FF:000008">
    <property type="entry name" value="4-hydroxybenzoate octaprenyltransferase"/>
    <property type="match status" value="1"/>
</dbReference>
<organism evidence="10 11">
    <name type="scientific">Favolaschia claudopus</name>
    <dbReference type="NCBI Taxonomy" id="2862362"/>
    <lineage>
        <taxon>Eukaryota</taxon>
        <taxon>Fungi</taxon>
        <taxon>Dikarya</taxon>
        <taxon>Basidiomycota</taxon>
        <taxon>Agaricomycotina</taxon>
        <taxon>Agaricomycetes</taxon>
        <taxon>Agaricomycetidae</taxon>
        <taxon>Agaricales</taxon>
        <taxon>Marasmiineae</taxon>
        <taxon>Mycenaceae</taxon>
        <taxon>Favolaschia</taxon>
    </lineage>
</organism>
<evidence type="ECO:0000256" key="6">
    <source>
        <dbReference type="ARBA" id="ARBA00022692"/>
    </source>
</evidence>
<dbReference type="PANTHER" id="PTHR11048:SF28">
    <property type="entry name" value="4-HYDROXYBENZOATE POLYPRENYLTRANSFERASE, MITOCHONDRIAL"/>
    <property type="match status" value="1"/>
</dbReference>
<evidence type="ECO:0000256" key="5">
    <source>
        <dbReference type="ARBA" id="ARBA00022679"/>
    </source>
</evidence>
<evidence type="ECO:0000256" key="7">
    <source>
        <dbReference type="ARBA" id="ARBA00022989"/>
    </source>
</evidence>
<sequence length="320" mass="34904">MPLFHSSNKNSLFSMATRSLQSALPTIQGYADLMRFSKPAATFIIFMPFGQTVALASYANGGMHPADILRWCALFFLWAFIGRSLACTVNDVCDRDIDGKVARTFTRPLPSGRVSVTGAKLFLVAQVVVDAILYYQVNNTVFLHGLFCLFLSLTYPLMKRISNWPQAWLGIAANYGVFLAWAALPSGPDFSVALCLLVGLAAWTVCFDTIYALQDREDDLKLGVGSSAITAFSYMTQFLWFCAIVFVGCLTAVGILNRQGPIYFIVSVACTAFAVFRHLLGLDMTKRESFADALPLGAGVSFIVMAGIVGDCLVSQRLIA</sequence>
<keyword evidence="11" id="KW-1185">Reference proteome</keyword>
<comment type="pathway">
    <text evidence="3">Secondary metabolite biosynthesis.</text>
</comment>
<keyword evidence="5" id="KW-0808">Transferase</keyword>
<comment type="similarity">
    <text evidence="4">Belongs to the UbiA prenyltransferase family.</text>
</comment>
<evidence type="ECO:0000256" key="9">
    <source>
        <dbReference type="SAM" id="Phobius"/>
    </source>
</evidence>
<dbReference type="InterPro" id="IPR039653">
    <property type="entry name" value="Prenyltransferase"/>
</dbReference>
<evidence type="ECO:0000313" key="10">
    <source>
        <dbReference type="EMBL" id="KAK7018127.1"/>
    </source>
</evidence>
<comment type="caution">
    <text evidence="10">The sequence shown here is derived from an EMBL/GenBank/DDBJ whole genome shotgun (WGS) entry which is preliminary data.</text>
</comment>
<dbReference type="FunFam" id="1.20.120.1780:FF:000001">
    <property type="entry name" value="4-hydroxybenzoate octaprenyltransferase"/>
    <property type="match status" value="1"/>
</dbReference>
<dbReference type="InterPro" id="IPR044878">
    <property type="entry name" value="UbiA_sf"/>
</dbReference>
<dbReference type="GO" id="GO:0006744">
    <property type="term" value="P:ubiquinone biosynthetic process"/>
    <property type="evidence" value="ECO:0007669"/>
    <property type="project" value="TreeGrafter"/>
</dbReference>
<proteinExistence type="inferred from homology"/>
<dbReference type="CDD" id="cd13959">
    <property type="entry name" value="PT_UbiA_COQ2"/>
    <property type="match status" value="1"/>
</dbReference>
<accession>A0AAW0AZ16</accession>
<feature type="transmembrane region" description="Helical" evidence="9">
    <location>
        <begin position="190"/>
        <end position="213"/>
    </location>
</feature>
<dbReference type="InterPro" id="IPR030470">
    <property type="entry name" value="UbiA_prenylTrfase_CS"/>
</dbReference>
<dbReference type="InterPro" id="IPR000537">
    <property type="entry name" value="UbiA_prenyltransferase"/>
</dbReference>
<dbReference type="Gene3D" id="1.10.357.140">
    <property type="entry name" value="UbiA prenyltransferase"/>
    <property type="match status" value="1"/>
</dbReference>